<gene>
    <name evidence="2" type="ORF">D7003_12030</name>
</gene>
<keyword evidence="3" id="KW-1185">Reference proteome</keyword>
<name>A0A3N0BVX7_9MICC</name>
<dbReference type="OrthoDB" id="7867302at2"/>
<dbReference type="GO" id="GO:0004497">
    <property type="term" value="F:monooxygenase activity"/>
    <property type="evidence" value="ECO:0007669"/>
    <property type="project" value="UniProtKB-KW"/>
</dbReference>
<keyword evidence="2" id="KW-0560">Oxidoreductase</keyword>
<dbReference type="SUPFAM" id="SSF54909">
    <property type="entry name" value="Dimeric alpha+beta barrel"/>
    <property type="match status" value="1"/>
</dbReference>
<accession>A0A3N0BVX7</accession>
<comment type="caution">
    <text evidence="2">The sequence shown here is derived from an EMBL/GenBank/DDBJ whole genome shotgun (WGS) entry which is preliminary data.</text>
</comment>
<evidence type="ECO:0000313" key="2">
    <source>
        <dbReference type="EMBL" id="RNL53850.1"/>
    </source>
</evidence>
<dbReference type="InterPro" id="IPR011008">
    <property type="entry name" value="Dimeric_a/b-barrel"/>
</dbReference>
<keyword evidence="2" id="KW-0503">Monooxygenase</keyword>
<dbReference type="Pfam" id="PF03992">
    <property type="entry name" value="ABM"/>
    <property type="match status" value="1"/>
</dbReference>
<evidence type="ECO:0000313" key="3">
    <source>
        <dbReference type="Proteomes" id="UP000273807"/>
    </source>
</evidence>
<reference evidence="2 3" key="1">
    <citation type="submission" date="2018-10" db="EMBL/GenBank/DDBJ databases">
        <title>Genome sequencing of Arthrobacter oryzae TNB02.</title>
        <authorList>
            <person name="Cho Y.-J."/>
            <person name="Cho A."/>
            <person name="Kim O.-S."/>
        </authorList>
    </citation>
    <scope>NUCLEOTIDE SEQUENCE [LARGE SCALE GENOMIC DNA]</scope>
    <source>
        <strain evidence="2 3">TNB02</strain>
    </source>
</reference>
<dbReference type="Proteomes" id="UP000273807">
    <property type="component" value="Unassembled WGS sequence"/>
</dbReference>
<proteinExistence type="predicted"/>
<dbReference type="RefSeq" id="WP_123255679.1">
    <property type="nucleotide sequence ID" value="NZ_RBED01000104.1"/>
</dbReference>
<dbReference type="AlphaFoldDB" id="A0A3N0BVX7"/>
<dbReference type="InterPro" id="IPR007138">
    <property type="entry name" value="ABM_dom"/>
</dbReference>
<feature type="domain" description="ABM" evidence="1">
    <location>
        <begin position="4"/>
        <end position="73"/>
    </location>
</feature>
<sequence length="97" mass="10489">MSLTVHLDLNLKSESLDTASDMIRDILAGTQAFDGCLGVEVLVDHHDPAHMLVVERWASLEQDAAYREWRAGDGATELGSLLAAAPTLTYFVTSAES</sequence>
<dbReference type="EMBL" id="RBED01000104">
    <property type="protein sequence ID" value="RNL53850.1"/>
    <property type="molecule type" value="Genomic_DNA"/>
</dbReference>
<protein>
    <submittedName>
        <fullName evidence="2">Antibiotic biosynthesis monooxygenase</fullName>
    </submittedName>
</protein>
<organism evidence="2 3">
    <name type="scientific">Arthrobacter oryzae</name>
    <dbReference type="NCBI Taxonomy" id="409290"/>
    <lineage>
        <taxon>Bacteria</taxon>
        <taxon>Bacillati</taxon>
        <taxon>Actinomycetota</taxon>
        <taxon>Actinomycetes</taxon>
        <taxon>Micrococcales</taxon>
        <taxon>Micrococcaceae</taxon>
        <taxon>Arthrobacter</taxon>
    </lineage>
</organism>
<dbReference type="Gene3D" id="3.30.70.100">
    <property type="match status" value="1"/>
</dbReference>
<evidence type="ECO:0000259" key="1">
    <source>
        <dbReference type="Pfam" id="PF03992"/>
    </source>
</evidence>